<name>A0A383VDK2_TETOB</name>
<proteinExistence type="predicted"/>
<dbReference type="EMBL" id="FNXT01000336">
    <property type="protein sequence ID" value="SZX63635.1"/>
    <property type="molecule type" value="Genomic_DNA"/>
</dbReference>
<keyword evidence="2" id="KW-1185">Reference proteome</keyword>
<dbReference type="AlphaFoldDB" id="A0A383VDK2"/>
<reference evidence="1 2" key="1">
    <citation type="submission" date="2016-10" db="EMBL/GenBank/DDBJ databases">
        <authorList>
            <person name="Cai Z."/>
        </authorList>
    </citation>
    <scope>NUCLEOTIDE SEQUENCE [LARGE SCALE GENOMIC DNA]</scope>
</reference>
<gene>
    <name evidence="1" type="ORF">BQ4739_LOCUS4190</name>
</gene>
<dbReference type="Proteomes" id="UP000256970">
    <property type="component" value="Unassembled WGS sequence"/>
</dbReference>
<protein>
    <submittedName>
        <fullName evidence="1">Uncharacterized protein</fullName>
    </submittedName>
</protein>
<accession>A0A383VDK2</accession>
<evidence type="ECO:0000313" key="1">
    <source>
        <dbReference type="EMBL" id="SZX63635.1"/>
    </source>
</evidence>
<organism evidence="1 2">
    <name type="scientific">Tetradesmus obliquus</name>
    <name type="common">Green alga</name>
    <name type="synonym">Acutodesmus obliquus</name>
    <dbReference type="NCBI Taxonomy" id="3088"/>
    <lineage>
        <taxon>Eukaryota</taxon>
        <taxon>Viridiplantae</taxon>
        <taxon>Chlorophyta</taxon>
        <taxon>core chlorophytes</taxon>
        <taxon>Chlorophyceae</taxon>
        <taxon>CS clade</taxon>
        <taxon>Sphaeropleales</taxon>
        <taxon>Scenedesmaceae</taxon>
        <taxon>Tetradesmus</taxon>
    </lineage>
</organism>
<evidence type="ECO:0000313" key="2">
    <source>
        <dbReference type="Proteomes" id="UP000256970"/>
    </source>
</evidence>
<sequence length="165" mass="17834">MAEEYGRGGWQKQKMASCRQAAACGSVATVDLFTRSCTGAAACRGDPTAVVFEGLCCQWPSSAPARAHLPQPQQQQQQQQQAIGTCDWNQAVAQLPDAEQQQQQQQQQQQAYLTSSLAHSDMAAATKLLARQPQQPGQPPSWLGRVACKLFSCGVGSSLSRVDWL</sequence>